<comment type="caution">
    <text evidence="1">The sequence shown here is derived from an EMBL/GenBank/DDBJ whole genome shotgun (WGS) entry which is preliminary data.</text>
</comment>
<name>A0A8K0KQ42_LADFU</name>
<reference evidence="1" key="1">
    <citation type="submission" date="2013-04" db="EMBL/GenBank/DDBJ databases">
        <authorList>
            <person name="Qu J."/>
            <person name="Murali S.C."/>
            <person name="Bandaranaike D."/>
            <person name="Bellair M."/>
            <person name="Blankenburg K."/>
            <person name="Chao H."/>
            <person name="Dinh H."/>
            <person name="Doddapaneni H."/>
            <person name="Downs B."/>
            <person name="Dugan-Rocha S."/>
            <person name="Elkadiri S."/>
            <person name="Gnanaolivu R.D."/>
            <person name="Hernandez B."/>
            <person name="Javaid M."/>
            <person name="Jayaseelan J.C."/>
            <person name="Lee S."/>
            <person name="Li M."/>
            <person name="Ming W."/>
            <person name="Munidasa M."/>
            <person name="Muniz J."/>
            <person name="Nguyen L."/>
            <person name="Ongeri F."/>
            <person name="Osuji N."/>
            <person name="Pu L.-L."/>
            <person name="Puazo M."/>
            <person name="Qu C."/>
            <person name="Quiroz J."/>
            <person name="Raj R."/>
            <person name="Weissenberger G."/>
            <person name="Xin Y."/>
            <person name="Zou X."/>
            <person name="Han Y."/>
            <person name="Richards S."/>
            <person name="Worley K."/>
            <person name="Muzny D."/>
            <person name="Gibbs R."/>
        </authorList>
    </citation>
    <scope>NUCLEOTIDE SEQUENCE</scope>
    <source>
        <strain evidence="1">Sampled in the wild</strain>
    </source>
</reference>
<organism evidence="1 2">
    <name type="scientific">Ladona fulva</name>
    <name type="common">Scarce chaser dragonfly</name>
    <name type="synonym">Libellula fulva</name>
    <dbReference type="NCBI Taxonomy" id="123851"/>
    <lineage>
        <taxon>Eukaryota</taxon>
        <taxon>Metazoa</taxon>
        <taxon>Ecdysozoa</taxon>
        <taxon>Arthropoda</taxon>
        <taxon>Hexapoda</taxon>
        <taxon>Insecta</taxon>
        <taxon>Pterygota</taxon>
        <taxon>Palaeoptera</taxon>
        <taxon>Odonata</taxon>
        <taxon>Epiprocta</taxon>
        <taxon>Anisoptera</taxon>
        <taxon>Libelluloidea</taxon>
        <taxon>Libellulidae</taxon>
        <taxon>Ladona</taxon>
    </lineage>
</organism>
<protein>
    <submittedName>
        <fullName evidence="1">Uncharacterized protein</fullName>
    </submittedName>
</protein>
<evidence type="ECO:0000313" key="2">
    <source>
        <dbReference type="Proteomes" id="UP000792457"/>
    </source>
</evidence>
<dbReference type="OrthoDB" id="7382669at2759"/>
<proteinExistence type="predicted"/>
<sequence length="60" mass="6781">MTQILTGHGNFNQKLASFKLTDKEVCECGQIDDVKHLLLNCPLNEDIRINQLTLITGRII</sequence>
<accession>A0A8K0KQ42</accession>
<keyword evidence="2" id="KW-1185">Reference proteome</keyword>
<dbReference type="AlphaFoldDB" id="A0A8K0KQ42"/>
<dbReference type="Proteomes" id="UP000792457">
    <property type="component" value="Unassembled WGS sequence"/>
</dbReference>
<dbReference type="EMBL" id="KZ309669">
    <property type="protein sequence ID" value="KAG8239476.1"/>
    <property type="molecule type" value="Genomic_DNA"/>
</dbReference>
<gene>
    <name evidence="1" type="ORF">J437_LFUL018984</name>
</gene>
<reference evidence="1" key="2">
    <citation type="submission" date="2017-10" db="EMBL/GenBank/DDBJ databases">
        <title>Ladona fulva Genome sequencing and assembly.</title>
        <authorList>
            <person name="Murali S."/>
            <person name="Richards S."/>
            <person name="Bandaranaike D."/>
            <person name="Bellair M."/>
            <person name="Blankenburg K."/>
            <person name="Chao H."/>
            <person name="Dinh H."/>
            <person name="Doddapaneni H."/>
            <person name="Dugan-Rocha S."/>
            <person name="Elkadiri S."/>
            <person name="Gnanaolivu R."/>
            <person name="Hernandez B."/>
            <person name="Skinner E."/>
            <person name="Javaid M."/>
            <person name="Lee S."/>
            <person name="Li M."/>
            <person name="Ming W."/>
            <person name="Munidasa M."/>
            <person name="Muniz J."/>
            <person name="Nguyen L."/>
            <person name="Hughes D."/>
            <person name="Osuji N."/>
            <person name="Pu L.-L."/>
            <person name="Puazo M."/>
            <person name="Qu C."/>
            <person name="Quiroz J."/>
            <person name="Raj R."/>
            <person name="Weissenberger G."/>
            <person name="Xin Y."/>
            <person name="Zou X."/>
            <person name="Han Y."/>
            <person name="Worley K."/>
            <person name="Muzny D."/>
            <person name="Gibbs R."/>
        </authorList>
    </citation>
    <scope>NUCLEOTIDE SEQUENCE</scope>
    <source>
        <strain evidence="1">Sampled in the wild</strain>
    </source>
</reference>
<evidence type="ECO:0000313" key="1">
    <source>
        <dbReference type="EMBL" id="KAG8239476.1"/>
    </source>
</evidence>